<gene>
    <name evidence="13" type="ORF">Bpfe_015261</name>
</gene>
<dbReference type="Proteomes" id="UP001233172">
    <property type="component" value="Unassembled WGS sequence"/>
</dbReference>
<keyword evidence="4" id="KW-0677">Repeat</keyword>
<dbReference type="InterPro" id="IPR011990">
    <property type="entry name" value="TPR-like_helical_dom_sf"/>
</dbReference>
<comment type="subcellular location">
    <subcellularLocation>
        <location evidence="1">Mitochondrion</location>
    </subcellularLocation>
</comment>
<name>A0AAD8F867_BIOPF</name>
<keyword evidence="9" id="KW-0496">Mitochondrion</keyword>
<evidence type="ECO:0000256" key="5">
    <source>
        <dbReference type="ARBA" id="ARBA00022845"/>
    </source>
</evidence>
<keyword evidence="3" id="KW-0699">rRNA-binding</keyword>
<dbReference type="InterPro" id="IPR002885">
    <property type="entry name" value="PPR_rpt"/>
</dbReference>
<dbReference type="GO" id="GO:0043024">
    <property type="term" value="F:ribosomal small subunit binding"/>
    <property type="evidence" value="ECO:0007669"/>
    <property type="project" value="InterPro"/>
</dbReference>
<dbReference type="GO" id="GO:0005840">
    <property type="term" value="C:ribosome"/>
    <property type="evidence" value="ECO:0007669"/>
    <property type="project" value="UniProtKB-KW"/>
</dbReference>
<dbReference type="InterPro" id="IPR037387">
    <property type="entry name" value="PTCD3"/>
</dbReference>
<sequence length="704" mass="80347">MAAAIRKHSKVILSRAKFIEQNLRHFTVGQSLLGNTWFIYDKAKKKKDFIPVEHPIKIDKTPEAELQPIVIPDKIERSPTAILEALASTVRNDINQPMYSSIDDPYLYCNSDVLKKNNMAAKDSGRKTARMMMSMYPEYITQIWEEPLPEVWRDIVQGYVHKEPSEAALLERIAKRKVSDAIQVYEAVNPKSQLSQETVEKFLELLCVFNSQSPDIPSDVQQFIEPPSFIKDAPFPAVTWQKESLAEQVFRDLPVKTTAAYCYLIRGMATYFNKNGAMSLFREMRAANFTADILTYNDLLSVASLDLETMEEVILEIETLLKDMAASNVKPNVQTFNSVLFSCNRVSRWSGCKKFALSVMSEMKALELEPTLATYLQMLKIFYDIKDKSPKTKNADLFLDMLNNMESKEYQLTCENDLLFFRMAMRVITTHLPDAKIALRLHTIFKTGKNSDLVGHRQLQFTYYSDLISLITQLENTDVVMNLYQSVCPFIFYPTSDIYLMILENISLYNTYQYIPVIYTDIQRGNYFVDKNFALTFFKTLAQHKHEPTLQGQLCDIVQSLLAVWKLKQEKMHQLPAIDGDVIGEMIIIHLNNDDHVKACELFELYKHTRSLRKTSPSALSLSKLAKKLISVPDYNAAKNVMTTMLALDYEGIPDLVETCLDLLALPEEERMYLEGLARSAPSKTLSESTSSSSESSSSDSDSD</sequence>
<dbReference type="Pfam" id="PF13812">
    <property type="entry name" value="PPR_3"/>
    <property type="match status" value="1"/>
</dbReference>
<dbReference type="AlphaFoldDB" id="A0AAD8F867"/>
<dbReference type="GO" id="GO:0019843">
    <property type="term" value="F:rRNA binding"/>
    <property type="evidence" value="ECO:0007669"/>
    <property type="project" value="UniProtKB-KW"/>
</dbReference>
<dbReference type="GO" id="GO:1990904">
    <property type="term" value="C:ribonucleoprotein complex"/>
    <property type="evidence" value="ECO:0007669"/>
    <property type="project" value="UniProtKB-KW"/>
</dbReference>
<proteinExistence type="inferred from homology"/>
<dbReference type="InterPro" id="IPR055063">
    <property type="entry name" value="Rib_mS39_PPR"/>
</dbReference>
<keyword evidence="14" id="KW-1185">Reference proteome</keyword>
<feature type="compositionally biased region" description="Low complexity" evidence="12">
    <location>
        <begin position="687"/>
        <end position="704"/>
    </location>
</feature>
<dbReference type="Gene3D" id="1.25.40.10">
    <property type="entry name" value="Tetratricopeptide repeat domain"/>
    <property type="match status" value="1"/>
</dbReference>
<reference evidence="13" key="1">
    <citation type="journal article" date="2023" name="PLoS Negl. Trop. Dis.">
        <title>A genome sequence for Biomphalaria pfeifferi, the major vector snail for the human-infecting parasite Schistosoma mansoni.</title>
        <authorList>
            <person name="Bu L."/>
            <person name="Lu L."/>
            <person name="Laidemitt M.R."/>
            <person name="Zhang S.M."/>
            <person name="Mutuku M."/>
            <person name="Mkoji G."/>
            <person name="Steinauer M."/>
            <person name="Loker E.S."/>
        </authorList>
    </citation>
    <scope>NUCLEOTIDE SEQUENCE</scope>
    <source>
        <strain evidence="13">KasaAsao</strain>
    </source>
</reference>
<protein>
    <recommendedName>
        <fullName evidence="11">Small ribosomal subunit protein mS39</fullName>
    </recommendedName>
</protein>
<dbReference type="GO" id="GO:0006417">
    <property type="term" value="P:regulation of translation"/>
    <property type="evidence" value="ECO:0007669"/>
    <property type="project" value="UniProtKB-KW"/>
</dbReference>
<evidence type="ECO:0000256" key="8">
    <source>
        <dbReference type="ARBA" id="ARBA00022980"/>
    </source>
</evidence>
<evidence type="ECO:0000256" key="12">
    <source>
        <dbReference type="SAM" id="MobiDB-lite"/>
    </source>
</evidence>
<dbReference type="GO" id="GO:0005739">
    <property type="term" value="C:mitochondrion"/>
    <property type="evidence" value="ECO:0007669"/>
    <property type="project" value="UniProtKB-SubCell"/>
</dbReference>
<evidence type="ECO:0000256" key="4">
    <source>
        <dbReference type="ARBA" id="ARBA00022737"/>
    </source>
</evidence>
<evidence type="ECO:0000256" key="3">
    <source>
        <dbReference type="ARBA" id="ARBA00022730"/>
    </source>
</evidence>
<evidence type="ECO:0000256" key="2">
    <source>
        <dbReference type="ARBA" id="ARBA00008551"/>
    </source>
</evidence>
<evidence type="ECO:0000313" key="13">
    <source>
        <dbReference type="EMBL" id="KAK0055247.1"/>
    </source>
</evidence>
<dbReference type="EMBL" id="JASAOG010000071">
    <property type="protein sequence ID" value="KAK0055247.1"/>
    <property type="molecule type" value="Genomic_DNA"/>
</dbReference>
<keyword evidence="8" id="KW-0689">Ribosomal protein</keyword>
<evidence type="ECO:0000256" key="9">
    <source>
        <dbReference type="ARBA" id="ARBA00023128"/>
    </source>
</evidence>
<dbReference type="PANTHER" id="PTHR16276">
    <property type="entry name" value="PENTATRICOPEPTIDE REPEAT DOMAIN-CONTAINING PROTEIN 3"/>
    <property type="match status" value="1"/>
</dbReference>
<dbReference type="PANTHER" id="PTHR16276:SF1">
    <property type="entry name" value="SMALL RIBOSOMAL SUBUNIT PROTEIN MS39"/>
    <property type="match status" value="1"/>
</dbReference>
<evidence type="ECO:0000256" key="7">
    <source>
        <dbReference type="ARBA" id="ARBA00022946"/>
    </source>
</evidence>
<dbReference type="GO" id="GO:0032543">
    <property type="term" value="P:mitochondrial translation"/>
    <property type="evidence" value="ECO:0007669"/>
    <property type="project" value="InterPro"/>
</dbReference>
<organism evidence="13 14">
    <name type="scientific">Biomphalaria pfeifferi</name>
    <name type="common">Bloodfluke planorb</name>
    <name type="synonym">Freshwater snail</name>
    <dbReference type="NCBI Taxonomy" id="112525"/>
    <lineage>
        <taxon>Eukaryota</taxon>
        <taxon>Metazoa</taxon>
        <taxon>Spiralia</taxon>
        <taxon>Lophotrochozoa</taxon>
        <taxon>Mollusca</taxon>
        <taxon>Gastropoda</taxon>
        <taxon>Heterobranchia</taxon>
        <taxon>Euthyneura</taxon>
        <taxon>Panpulmonata</taxon>
        <taxon>Hygrophila</taxon>
        <taxon>Lymnaeoidea</taxon>
        <taxon>Planorbidae</taxon>
        <taxon>Biomphalaria</taxon>
    </lineage>
</organism>
<reference evidence="13" key="2">
    <citation type="submission" date="2023-04" db="EMBL/GenBank/DDBJ databases">
        <authorList>
            <person name="Bu L."/>
            <person name="Lu L."/>
            <person name="Laidemitt M.R."/>
            <person name="Zhang S.M."/>
            <person name="Mutuku M."/>
            <person name="Mkoji G."/>
            <person name="Steinauer M."/>
            <person name="Loker E.S."/>
        </authorList>
    </citation>
    <scope>NUCLEOTIDE SEQUENCE</scope>
    <source>
        <strain evidence="13">KasaAsao</strain>
        <tissue evidence="13">Whole Snail</tissue>
    </source>
</reference>
<evidence type="ECO:0000256" key="6">
    <source>
        <dbReference type="ARBA" id="ARBA00022884"/>
    </source>
</evidence>
<evidence type="ECO:0000256" key="1">
    <source>
        <dbReference type="ARBA" id="ARBA00004173"/>
    </source>
</evidence>
<keyword evidence="7" id="KW-0809">Transit peptide</keyword>
<keyword evidence="10" id="KW-0687">Ribonucleoprotein</keyword>
<keyword evidence="6" id="KW-0694">RNA-binding</keyword>
<evidence type="ECO:0000313" key="14">
    <source>
        <dbReference type="Proteomes" id="UP001233172"/>
    </source>
</evidence>
<comment type="caution">
    <text evidence="13">The sequence shown here is derived from an EMBL/GenBank/DDBJ whole genome shotgun (WGS) entry which is preliminary data.</text>
</comment>
<comment type="similarity">
    <text evidence="2">Belongs to the mitochondrion-specific ribosomal protein mS39 family.</text>
</comment>
<dbReference type="Pfam" id="PF22330">
    <property type="entry name" value="Rib_mS39_PPR"/>
    <property type="match status" value="1"/>
</dbReference>
<evidence type="ECO:0000256" key="11">
    <source>
        <dbReference type="ARBA" id="ARBA00035134"/>
    </source>
</evidence>
<keyword evidence="5" id="KW-0810">Translation regulation</keyword>
<feature type="region of interest" description="Disordered" evidence="12">
    <location>
        <begin position="677"/>
        <end position="704"/>
    </location>
</feature>
<evidence type="ECO:0000256" key="10">
    <source>
        <dbReference type="ARBA" id="ARBA00023274"/>
    </source>
</evidence>
<accession>A0AAD8F867</accession>